<reference evidence="1 2" key="1">
    <citation type="submission" date="2018-06" db="EMBL/GenBank/DDBJ databases">
        <title>The draft genome sequence of Crocinitomix sp. SM1701.</title>
        <authorList>
            <person name="Zhang X."/>
        </authorList>
    </citation>
    <scope>NUCLEOTIDE SEQUENCE [LARGE SCALE GENOMIC DNA]</scope>
    <source>
        <strain evidence="1 2">SM1701</strain>
    </source>
</reference>
<dbReference type="RefSeq" id="WP_111063467.1">
    <property type="nucleotide sequence ID" value="NZ_JBHUCU010000007.1"/>
</dbReference>
<dbReference type="AlphaFoldDB" id="A0A2W1NQE2"/>
<keyword evidence="2" id="KW-1185">Reference proteome</keyword>
<sequence length="77" mass="9344">MDFPIYRKYKGIDVMFKIKNLKQFTEIKKMGNKLIESEVIANIYPEMQFINDMIQCYEDRWESISELEYTTFKSTNI</sequence>
<evidence type="ECO:0000313" key="1">
    <source>
        <dbReference type="EMBL" id="PZE16858.1"/>
    </source>
</evidence>
<dbReference type="Proteomes" id="UP000249248">
    <property type="component" value="Unassembled WGS sequence"/>
</dbReference>
<organism evidence="1 2">
    <name type="scientific">Putridiphycobacter roseus</name>
    <dbReference type="NCBI Taxonomy" id="2219161"/>
    <lineage>
        <taxon>Bacteria</taxon>
        <taxon>Pseudomonadati</taxon>
        <taxon>Bacteroidota</taxon>
        <taxon>Flavobacteriia</taxon>
        <taxon>Flavobacteriales</taxon>
        <taxon>Crocinitomicaceae</taxon>
        <taxon>Putridiphycobacter</taxon>
    </lineage>
</organism>
<comment type="caution">
    <text evidence="1">The sequence shown here is derived from an EMBL/GenBank/DDBJ whole genome shotgun (WGS) entry which is preliminary data.</text>
</comment>
<gene>
    <name evidence="1" type="ORF">DNU06_11415</name>
</gene>
<accession>A0A2W1NQE2</accession>
<dbReference type="EMBL" id="QKSB01000006">
    <property type="protein sequence ID" value="PZE16858.1"/>
    <property type="molecule type" value="Genomic_DNA"/>
</dbReference>
<name>A0A2W1NQE2_9FLAO</name>
<dbReference type="OrthoDB" id="1467888at2"/>
<protein>
    <submittedName>
        <fullName evidence="1">Uncharacterized protein</fullName>
    </submittedName>
</protein>
<evidence type="ECO:0000313" key="2">
    <source>
        <dbReference type="Proteomes" id="UP000249248"/>
    </source>
</evidence>
<proteinExistence type="predicted"/>